<dbReference type="CDD" id="cd00211">
    <property type="entry name" value="PTS_IIA_fru"/>
    <property type="match status" value="1"/>
</dbReference>
<dbReference type="Proteomes" id="UP000216339">
    <property type="component" value="Unassembled WGS sequence"/>
</dbReference>
<dbReference type="Gene3D" id="3.40.930.10">
    <property type="entry name" value="Mannitol-specific EII, Chain A"/>
    <property type="match status" value="1"/>
</dbReference>
<proteinExistence type="predicted"/>
<organism evidence="2 3">
    <name type="scientific">Rubrivirga marina</name>
    <dbReference type="NCBI Taxonomy" id="1196024"/>
    <lineage>
        <taxon>Bacteria</taxon>
        <taxon>Pseudomonadati</taxon>
        <taxon>Rhodothermota</taxon>
        <taxon>Rhodothermia</taxon>
        <taxon>Rhodothermales</taxon>
        <taxon>Rubricoccaceae</taxon>
        <taxon>Rubrivirga</taxon>
    </lineage>
</organism>
<dbReference type="InterPro" id="IPR016152">
    <property type="entry name" value="PTrfase/Anion_transptr"/>
</dbReference>
<dbReference type="PROSITE" id="PS00372">
    <property type="entry name" value="PTS_EIIA_TYPE_2_HIS"/>
    <property type="match status" value="1"/>
</dbReference>
<dbReference type="PANTHER" id="PTHR47738:SF1">
    <property type="entry name" value="NITROGEN REGULATORY PROTEIN"/>
    <property type="match status" value="1"/>
</dbReference>
<dbReference type="InterPro" id="IPR051541">
    <property type="entry name" value="PTS_SugarTrans_NitroReg"/>
</dbReference>
<comment type="caution">
    <text evidence="2">The sequence shown here is derived from an EMBL/GenBank/DDBJ whole genome shotgun (WGS) entry which is preliminary data.</text>
</comment>
<sequence length="157" mass="16247">MTDIPRLADLLAPDRVAVRVSVATREEAVDIAVGLLADCPSVVDPARLAADVEGREALMSTGVGEGLALPHARTSAVTSTVATLCTLAVPVDWDAHDGAPVDLVLLFAGPEAARATHVRLLAHLSRVLSAAKVRHRIAEAETPEALVAAVVEAEANV</sequence>
<evidence type="ECO:0000313" key="3">
    <source>
        <dbReference type="Proteomes" id="UP000216339"/>
    </source>
</evidence>
<dbReference type="RefSeq" id="WP_095510569.1">
    <property type="nucleotide sequence ID" value="NZ_MQWD01000001.1"/>
</dbReference>
<dbReference type="GO" id="GO:0030295">
    <property type="term" value="F:protein kinase activator activity"/>
    <property type="evidence" value="ECO:0007669"/>
    <property type="project" value="TreeGrafter"/>
</dbReference>
<protein>
    <recommendedName>
        <fullName evidence="1">PTS EIIA type-2 domain-containing protein</fullName>
    </recommendedName>
</protein>
<name>A0A271J0X8_9BACT</name>
<dbReference type="PROSITE" id="PS51094">
    <property type="entry name" value="PTS_EIIA_TYPE_2"/>
    <property type="match status" value="1"/>
</dbReference>
<dbReference type="SUPFAM" id="SSF55804">
    <property type="entry name" value="Phoshotransferase/anion transport protein"/>
    <property type="match status" value="1"/>
</dbReference>
<reference evidence="2 3" key="1">
    <citation type="submission" date="2016-11" db="EMBL/GenBank/DDBJ databases">
        <title>Study of marine rhodopsin-containing bacteria.</title>
        <authorList>
            <person name="Yoshizawa S."/>
            <person name="Kumagai Y."/>
            <person name="Kogure K."/>
        </authorList>
    </citation>
    <scope>NUCLEOTIDE SEQUENCE [LARGE SCALE GENOMIC DNA]</scope>
    <source>
        <strain evidence="2 3">SAORIC-28</strain>
    </source>
</reference>
<dbReference type="InterPro" id="IPR002178">
    <property type="entry name" value="PTS_EIIA_type-2_dom"/>
</dbReference>
<feature type="domain" description="PTS EIIA type-2" evidence="1">
    <location>
        <begin position="9"/>
        <end position="154"/>
    </location>
</feature>
<keyword evidence="3" id="KW-1185">Reference proteome</keyword>
<dbReference type="Pfam" id="PF00359">
    <property type="entry name" value="PTS_EIIA_2"/>
    <property type="match status" value="1"/>
</dbReference>
<gene>
    <name evidence="2" type="ORF">BSZ37_10885</name>
</gene>
<evidence type="ECO:0000313" key="2">
    <source>
        <dbReference type="EMBL" id="PAP76898.1"/>
    </source>
</evidence>
<accession>A0A271J0X8</accession>
<dbReference type="EMBL" id="MQWD01000001">
    <property type="protein sequence ID" value="PAP76898.1"/>
    <property type="molecule type" value="Genomic_DNA"/>
</dbReference>
<dbReference type="OrthoDB" id="95460at2"/>
<evidence type="ECO:0000259" key="1">
    <source>
        <dbReference type="PROSITE" id="PS51094"/>
    </source>
</evidence>
<dbReference type="PANTHER" id="PTHR47738">
    <property type="entry name" value="PTS SYSTEM FRUCTOSE-LIKE EIIA COMPONENT-RELATED"/>
    <property type="match status" value="1"/>
</dbReference>
<dbReference type="AlphaFoldDB" id="A0A271J0X8"/>